<sequence>MMPHPRIRVRSLLQTVAPGILAGNVTNTVAWDYADNNEGGFDCFGVLQISNSYQIDDTNQLHVELKGHTVRPTGKKIPEDFQMFFKLLQRNIPLEIFDPDKTSMETTYLDGDLRINNICGERFQNVRNIFSRTTKQRQ</sequence>
<accession>A0A7S1FWI9</accession>
<name>A0A7S1FWI9_9STRA</name>
<evidence type="ECO:0000313" key="1">
    <source>
        <dbReference type="EMBL" id="CAD8892853.1"/>
    </source>
</evidence>
<gene>
    <name evidence="1" type="ORF">CHYS00102_LOCUS20062</name>
</gene>
<protein>
    <submittedName>
        <fullName evidence="1">Uncharacterized protein</fullName>
    </submittedName>
</protein>
<dbReference type="AlphaFoldDB" id="A0A7S1FWI9"/>
<dbReference type="EMBL" id="HBFR01027733">
    <property type="protein sequence ID" value="CAD8892853.1"/>
    <property type="molecule type" value="Transcribed_RNA"/>
</dbReference>
<organism evidence="1">
    <name type="scientific">Corethron hystrix</name>
    <dbReference type="NCBI Taxonomy" id="216773"/>
    <lineage>
        <taxon>Eukaryota</taxon>
        <taxon>Sar</taxon>
        <taxon>Stramenopiles</taxon>
        <taxon>Ochrophyta</taxon>
        <taxon>Bacillariophyta</taxon>
        <taxon>Coscinodiscophyceae</taxon>
        <taxon>Corethrophycidae</taxon>
        <taxon>Corethrales</taxon>
        <taxon>Corethraceae</taxon>
        <taxon>Corethron</taxon>
    </lineage>
</organism>
<reference evidence="1" key="1">
    <citation type="submission" date="2021-01" db="EMBL/GenBank/DDBJ databases">
        <authorList>
            <person name="Corre E."/>
            <person name="Pelletier E."/>
            <person name="Niang G."/>
            <person name="Scheremetjew M."/>
            <person name="Finn R."/>
            <person name="Kale V."/>
            <person name="Holt S."/>
            <person name="Cochrane G."/>
            <person name="Meng A."/>
            <person name="Brown T."/>
            <person name="Cohen L."/>
        </authorList>
    </citation>
    <scope>NUCLEOTIDE SEQUENCE</scope>
    <source>
        <strain evidence="1">308</strain>
    </source>
</reference>
<proteinExistence type="predicted"/>